<dbReference type="EMBL" id="JBHSCW010000015">
    <property type="protein sequence ID" value="MFC4353400.1"/>
    <property type="molecule type" value="Genomic_DNA"/>
</dbReference>
<dbReference type="Pfam" id="PF06904">
    <property type="entry name" value="Extensin-like_C"/>
    <property type="match status" value="1"/>
</dbReference>
<comment type="caution">
    <text evidence="2">The sequence shown here is derived from an EMBL/GenBank/DDBJ whole genome shotgun (WGS) entry which is preliminary data.</text>
</comment>
<dbReference type="RefSeq" id="WP_382423776.1">
    <property type="nucleotide sequence ID" value="NZ_JBHSCW010000015.1"/>
</dbReference>
<evidence type="ECO:0000313" key="2">
    <source>
        <dbReference type="EMBL" id="MFC4353400.1"/>
    </source>
</evidence>
<proteinExistence type="predicted"/>
<reference evidence="3" key="1">
    <citation type="journal article" date="2019" name="Int. J. Syst. Evol. Microbiol.">
        <title>The Global Catalogue of Microorganisms (GCM) 10K type strain sequencing project: providing services to taxonomists for standard genome sequencing and annotation.</title>
        <authorList>
            <consortium name="The Broad Institute Genomics Platform"/>
            <consortium name="The Broad Institute Genome Sequencing Center for Infectious Disease"/>
            <person name="Wu L."/>
            <person name="Ma J."/>
        </authorList>
    </citation>
    <scope>NUCLEOTIDE SEQUENCE [LARGE SCALE GENOMIC DNA]</scope>
    <source>
        <strain evidence="3">CECT 8472</strain>
    </source>
</reference>
<protein>
    <submittedName>
        <fullName evidence="2">Extensin family protein</fullName>
    </submittedName>
</protein>
<evidence type="ECO:0000259" key="1">
    <source>
        <dbReference type="Pfam" id="PF06904"/>
    </source>
</evidence>
<gene>
    <name evidence="2" type="ORF">ACFOW6_17800</name>
</gene>
<accession>A0ABV8UR57</accession>
<name>A0ABV8UR57_9PROT</name>
<keyword evidence="3" id="KW-1185">Reference proteome</keyword>
<evidence type="ECO:0000313" key="3">
    <source>
        <dbReference type="Proteomes" id="UP001595799"/>
    </source>
</evidence>
<organism evidence="2 3">
    <name type="scientific">Fodinicurvata halophila</name>
    <dbReference type="NCBI Taxonomy" id="1419723"/>
    <lineage>
        <taxon>Bacteria</taxon>
        <taxon>Pseudomonadati</taxon>
        <taxon>Pseudomonadota</taxon>
        <taxon>Alphaproteobacteria</taxon>
        <taxon>Rhodospirillales</taxon>
        <taxon>Rhodovibrionaceae</taxon>
        <taxon>Fodinicurvata</taxon>
    </lineage>
</organism>
<sequence>MRLFRSLLLLLLLLGTYALWQGAIEIPERWNPWAPLDVREDPVPLVTGWKLDRLRADDTLCRQALETSQLAYTPVADSEPQPGCPLNDSLRISAAGETDFNSSFVATCPLAVALALYERHSLQPAARETFGQEVSQITHLGSYACRNINNREDGRRSEHASANALDIAAFTLADGRHIEVEADWPHEDDAEDNAAARFLTRAHDGACDVFRVTLGPAHNQAHANHFHLDMGTYSACR</sequence>
<feature type="domain" description="Extensin-like C-terminal" evidence="1">
    <location>
        <begin position="60"/>
        <end position="237"/>
    </location>
</feature>
<dbReference type="Proteomes" id="UP001595799">
    <property type="component" value="Unassembled WGS sequence"/>
</dbReference>
<dbReference type="InterPro" id="IPR009683">
    <property type="entry name" value="Extensin-like_C"/>
</dbReference>